<organism evidence="1 2">
    <name type="scientific">Zizania palustris</name>
    <name type="common">Northern wild rice</name>
    <dbReference type="NCBI Taxonomy" id="103762"/>
    <lineage>
        <taxon>Eukaryota</taxon>
        <taxon>Viridiplantae</taxon>
        <taxon>Streptophyta</taxon>
        <taxon>Embryophyta</taxon>
        <taxon>Tracheophyta</taxon>
        <taxon>Spermatophyta</taxon>
        <taxon>Magnoliopsida</taxon>
        <taxon>Liliopsida</taxon>
        <taxon>Poales</taxon>
        <taxon>Poaceae</taxon>
        <taxon>BOP clade</taxon>
        <taxon>Oryzoideae</taxon>
        <taxon>Oryzeae</taxon>
        <taxon>Zizaniinae</taxon>
        <taxon>Zizania</taxon>
    </lineage>
</organism>
<protein>
    <recommendedName>
        <fullName evidence="3">DUF4219 domain-containing protein</fullName>
    </recommendedName>
</protein>
<reference evidence="1" key="2">
    <citation type="submission" date="2021-02" db="EMBL/GenBank/DDBJ databases">
        <authorList>
            <person name="Kimball J.A."/>
            <person name="Haas M.W."/>
            <person name="Macchietto M."/>
            <person name="Kono T."/>
            <person name="Duquette J."/>
            <person name="Shao M."/>
        </authorList>
    </citation>
    <scope>NUCLEOTIDE SEQUENCE</scope>
    <source>
        <tissue evidence="1">Fresh leaf tissue</tissue>
    </source>
</reference>
<evidence type="ECO:0000313" key="2">
    <source>
        <dbReference type="Proteomes" id="UP000729402"/>
    </source>
</evidence>
<name>A0A8J5SCD5_ZIZPA</name>
<accession>A0A8J5SCD5</accession>
<dbReference type="Proteomes" id="UP000729402">
    <property type="component" value="Unassembled WGS sequence"/>
</dbReference>
<dbReference type="OrthoDB" id="1931687at2759"/>
<evidence type="ECO:0000313" key="1">
    <source>
        <dbReference type="EMBL" id="KAG8069088.1"/>
    </source>
</evidence>
<gene>
    <name evidence="1" type="ORF">GUJ93_ZPchr0005g15130</name>
</gene>
<reference evidence="1" key="1">
    <citation type="journal article" date="2021" name="bioRxiv">
        <title>Whole Genome Assembly and Annotation of Northern Wild Rice, Zizania palustris L., Supports a Whole Genome Duplication in the Zizania Genus.</title>
        <authorList>
            <person name="Haas M."/>
            <person name="Kono T."/>
            <person name="Macchietto M."/>
            <person name="Millas R."/>
            <person name="McGilp L."/>
            <person name="Shao M."/>
            <person name="Duquette J."/>
            <person name="Hirsch C.N."/>
            <person name="Kimball J."/>
        </authorList>
    </citation>
    <scope>NUCLEOTIDE SEQUENCE</scope>
    <source>
        <tissue evidence="1">Fresh leaf tissue</tissue>
    </source>
</reference>
<dbReference type="EMBL" id="JAAALK010000284">
    <property type="protein sequence ID" value="KAG8069088.1"/>
    <property type="molecule type" value="Genomic_DNA"/>
</dbReference>
<proteinExistence type="predicted"/>
<comment type="caution">
    <text evidence="1">The sequence shown here is derived from an EMBL/GenBank/DDBJ whole genome shotgun (WGS) entry which is preliminary data.</text>
</comment>
<dbReference type="AlphaFoldDB" id="A0A8J5SCD5"/>
<sequence>MRRVRLLWSKATMRRVRPLWSEATMRRNSKIPMFDGRDYAYWKVRMEAYLLSQGSAIWDIVDSQYVIPETRTSETEKL</sequence>
<keyword evidence="2" id="KW-1185">Reference proteome</keyword>
<evidence type="ECO:0008006" key="3">
    <source>
        <dbReference type="Google" id="ProtNLM"/>
    </source>
</evidence>